<reference evidence="2 3" key="1">
    <citation type="journal article" date="2025" name="Microbiol. Resour. Announc.">
        <title>Draft genome sequences for Neonectria magnoliae and Neonectria punicea, canker pathogens of Liriodendron tulipifera and Acer saccharum in West Virginia.</title>
        <authorList>
            <person name="Petronek H.M."/>
            <person name="Kasson M.T."/>
            <person name="Metheny A.M."/>
            <person name="Stauder C.M."/>
            <person name="Lovett B."/>
            <person name="Lynch S.C."/>
            <person name="Garnas J.R."/>
            <person name="Kasson L.R."/>
            <person name="Stajich J.E."/>
        </authorList>
    </citation>
    <scope>NUCLEOTIDE SEQUENCE [LARGE SCALE GENOMIC DNA]</scope>
    <source>
        <strain evidence="2 3">NRRL 64651</strain>
    </source>
</reference>
<dbReference type="Proteomes" id="UP001498421">
    <property type="component" value="Unassembled WGS sequence"/>
</dbReference>
<organism evidence="2 3">
    <name type="scientific">Neonectria magnoliae</name>
    <dbReference type="NCBI Taxonomy" id="2732573"/>
    <lineage>
        <taxon>Eukaryota</taxon>
        <taxon>Fungi</taxon>
        <taxon>Dikarya</taxon>
        <taxon>Ascomycota</taxon>
        <taxon>Pezizomycotina</taxon>
        <taxon>Sordariomycetes</taxon>
        <taxon>Hypocreomycetidae</taxon>
        <taxon>Hypocreales</taxon>
        <taxon>Nectriaceae</taxon>
        <taxon>Neonectria</taxon>
    </lineage>
</organism>
<name>A0ABR1I1V8_9HYPO</name>
<keyword evidence="3" id="KW-1185">Reference proteome</keyword>
<evidence type="ECO:0000256" key="1">
    <source>
        <dbReference type="SAM" id="MobiDB-lite"/>
    </source>
</evidence>
<evidence type="ECO:0000313" key="2">
    <source>
        <dbReference type="EMBL" id="KAK7426995.1"/>
    </source>
</evidence>
<gene>
    <name evidence="2" type="ORF">QQZ08_006422</name>
</gene>
<feature type="compositionally biased region" description="Polar residues" evidence="1">
    <location>
        <begin position="7"/>
        <end position="16"/>
    </location>
</feature>
<protein>
    <submittedName>
        <fullName evidence="2">Uncharacterized protein</fullName>
    </submittedName>
</protein>
<feature type="region of interest" description="Disordered" evidence="1">
    <location>
        <begin position="1"/>
        <end position="56"/>
    </location>
</feature>
<sequence length="56" mass="6393">MLIHSAMRSSWVTRITNAPKAENKRKQNNKTGNDRKRKAANQSGSNARRARTEPEE</sequence>
<comment type="caution">
    <text evidence="2">The sequence shown here is derived from an EMBL/GenBank/DDBJ whole genome shotgun (WGS) entry which is preliminary data.</text>
</comment>
<accession>A0ABR1I1V8</accession>
<evidence type="ECO:0000313" key="3">
    <source>
        <dbReference type="Proteomes" id="UP001498421"/>
    </source>
</evidence>
<dbReference type="EMBL" id="JAZAVK010000058">
    <property type="protein sequence ID" value="KAK7426995.1"/>
    <property type="molecule type" value="Genomic_DNA"/>
</dbReference>
<proteinExistence type="predicted"/>